<reference evidence="2" key="1">
    <citation type="journal article" date="2014" name="Int. J. Syst. Evol. Microbiol.">
        <title>Complete genome sequence of Corynebacterium casei LMG S-19264T (=DSM 44701T), isolated from a smear-ripened cheese.</title>
        <authorList>
            <consortium name="US DOE Joint Genome Institute (JGI-PGF)"/>
            <person name="Walter F."/>
            <person name="Albersmeier A."/>
            <person name="Kalinowski J."/>
            <person name="Ruckert C."/>
        </authorList>
    </citation>
    <scope>NUCLEOTIDE SEQUENCE</scope>
    <source>
        <strain evidence="2">JCM 3091</strain>
    </source>
</reference>
<reference evidence="2" key="2">
    <citation type="submission" date="2020-09" db="EMBL/GenBank/DDBJ databases">
        <authorList>
            <person name="Sun Q."/>
            <person name="Ohkuma M."/>
        </authorList>
    </citation>
    <scope>NUCLEOTIDE SEQUENCE</scope>
    <source>
        <strain evidence="2">JCM 3091</strain>
    </source>
</reference>
<name>A0A8J3BPS2_9ACTN</name>
<organism evidence="2 3">
    <name type="scientific">Pilimelia terevasa</name>
    <dbReference type="NCBI Taxonomy" id="53372"/>
    <lineage>
        <taxon>Bacteria</taxon>
        <taxon>Bacillati</taxon>
        <taxon>Actinomycetota</taxon>
        <taxon>Actinomycetes</taxon>
        <taxon>Micromonosporales</taxon>
        <taxon>Micromonosporaceae</taxon>
        <taxon>Pilimelia</taxon>
    </lineage>
</organism>
<feature type="compositionally biased region" description="Basic and acidic residues" evidence="1">
    <location>
        <begin position="43"/>
        <end position="65"/>
    </location>
</feature>
<sequence>MDEPPAPAPPPRPVPVPPPSAVRPRPRPRGRPDAGRAAPTGDADGRVADADRAARPPADTRRGDGRGLPSRDAGVEPGLRALVGAGPSQVSLSAALRARDACRPTAADLAAADRELPIVRRGWRPDSALPGHRA</sequence>
<proteinExistence type="predicted"/>
<feature type="compositionally biased region" description="Pro residues" evidence="1">
    <location>
        <begin position="1"/>
        <end position="21"/>
    </location>
</feature>
<evidence type="ECO:0000313" key="2">
    <source>
        <dbReference type="EMBL" id="GGK38224.1"/>
    </source>
</evidence>
<protein>
    <submittedName>
        <fullName evidence="2">Uncharacterized protein</fullName>
    </submittedName>
</protein>
<dbReference type="RefSeq" id="WP_229789803.1">
    <property type="nucleotide sequence ID" value="NZ_BMQC01000014.1"/>
</dbReference>
<feature type="region of interest" description="Disordered" evidence="1">
    <location>
        <begin position="1"/>
        <end position="82"/>
    </location>
</feature>
<gene>
    <name evidence="2" type="ORF">GCM10010124_33810</name>
</gene>
<dbReference type="Proteomes" id="UP000662200">
    <property type="component" value="Unassembled WGS sequence"/>
</dbReference>
<dbReference type="AlphaFoldDB" id="A0A8J3BPS2"/>
<keyword evidence="3" id="KW-1185">Reference proteome</keyword>
<evidence type="ECO:0000256" key="1">
    <source>
        <dbReference type="SAM" id="MobiDB-lite"/>
    </source>
</evidence>
<comment type="caution">
    <text evidence="2">The sequence shown here is derived from an EMBL/GenBank/DDBJ whole genome shotgun (WGS) entry which is preliminary data.</text>
</comment>
<dbReference type="EMBL" id="BMQC01000014">
    <property type="protein sequence ID" value="GGK38224.1"/>
    <property type="molecule type" value="Genomic_DNA"/>
</dbReference>
<evidence type="ECO:0000313" key="3">
    <source>
        <dbReference type="Proteomes" id="UP000662200"/>
    </source>
</evidence>
<accession>A0A8J3BPS2</accession>